<dbReference type="InParanoid" id="C4R4A9"/>
<dbReference type="EMBL" id="FN392321">
    <property type="protein sequence ID" value="CAY70395.1"/>
    <property type="molecule type" value="Genomic_DNA"/>
</dbReference>
<protein>
    <recommendedName>
        <fullName evidence="4">Protein yippee-like</fullName>
    </recommendedName>
</protein>
<comment type="similarity">
    <text evidence="1 4">Belongs to the yippee family.</text>
</comment>
<dbReference type="InterPro" id="IPR004910">
    <property type="entry name" value="Yippee/Mis18/Cereblon"/>
</dbReference>
<dbReference type="InterPro" id="IPR034751">
    <property type="entry name" value="Yippee"/>
</dbReference>
<dbReference type="PANTHER" id="PTHR13848">
    <property type="entry name" value="PROTEIN YIPPEE-LIKE CG15309-RELATED"/>
    <property type="match status" value="1"/>
</dbReference>
<keyword evidence="3" id="KW-0862">Zinc</keyword>
<dbReference type="Pfam" id="PF03226">
    <property type="entry name" value="Yippee-Mis18"/>
    <property type="match status" value="1"/>
</dbReference>
<evidence type="ECO:0000256" key="4">
    <source>
        <dbReference type="RuleBase" id="RU110713"/>
    </source>
</evidence>
<dbReference type="KEGG" id="ppa:PAS_chr3_0353"/>
<dbReference type="GeneID" id="8199486"/>
<gene>
    <name evidence="6" type="ordered locus">PAS_chr3_0353</name>
</gene>
<reference evidence="6 7" key="1">
    <citation type="journal article" date="2009" name="Nat. Biotechnol.">
        <title>Genome sequence of the recombinant protein production host Pichia pastoris.</title>
        <authorList>
            <person name="De Schutter K."/>
            <person name="Lin Y.C."/>
            <person name="Tiels P."/>
            <person name="Van Hecke A."/>
            <person name="Glinka S."/>
            <person name="Weber-Lehmann J."/>
            <person name="Rouze P."/>
            <person name="Van de Peer Y."/>
            <person name="Callewaert N."/>
        </authorList>
    </citation>
    <scope>NUCLEOTIDE SEQUENCE [LARGE SCALE GENOMIC DNA]</scope>
    <source>
        <strain evidence="7">GS115 / ATCC 20864</strain>
    </source>
</reference>
<accession>C4R4A9</accession>
<dbReference type="HOGENOM" id="CLU_043857_4_1_1"/>
<name>C4R4A9_KOMPG</name>
<evidence type="ECO:0000256" key="3">
    <source>
        <dbReference type="ARBA" id="ARBA00022833"/>
    </source>
</evidence>
<dbReference type="GO" id="GO:0046872">
    <property type="term" value="F:metal ion binding"/>
    <property type="evidence" value="ECO:0007669"/>
    <property type="project" value="UniProtKB-KW"/>
</dbReference>
<dbReference type="RefSeq" id="XP_002492574.1">
    <property type="nucleotide sequence ID" value="XM_002492529.1"/>
</dbReference>
<evidence type="ECO:0000256" key="2">
    <source>
        <dbReference type="ARBA" id="ARBA00022723"/>
    </source>
</evidence>
<keyword evidence="2" id="KW-0479">Metal-binding</keyword>
<proteinExistence type="inferred from homology"/>
<organism evidence="6 7">
    <name type="scientific">Komagataella phaffii (strain GS115 / ATCC 20864)</name>
    <name type="common">Yeast</name>
    <name type="synonym">Pichia pastoris</name>
    <dbReference type="NCBI Taxonomy" id="644223"/>
    <lineage>
        <taxon>Eukaryota</taxon>
        <taxon>Fungi</taxon>
        <taxon>Dikarya</taxon>
        <taxon>Ascomycota</taxon>
        <taxon>Saccharomycotina</taxon>
        <taxon>Pichiomycetes</taxon>
        <taxon>Pichiales</taxon>
        <taxon>Pichiaceae</taxon>
        <taxon>Komagataella</taxon>
    </lineage>
</organism>
<keyword evidence="7" id="KW-1185">Reference proteome</keyword>
<dbReference type="InterPro" id="IPR038557">
    <property type="entry name" value="RLR_C_sf"/>
</dbReference>
<dbReference type="Proteomes" id="UP000000314">
    <property type="component" value="Chromosome 3"/>
</dbReference>
<evidence type="ECO:0000313" key="6">
    <source>
        <dbReference type="EMBL" id="CAY70395.1"/>
    </source>
</evidence>
<evidence type="ECO:0000256" key="1">
    <source>
        <dbReference type="ARBA" id="ARBA00005613"/>
    </source>
</evidence>
<sequence>MGLRNSVLLEAPQVVFGEKCITFGCKNCSTHLSQSKQVISDKYRGRLGNAFLVNKVVNILRGQAERRHMTTGLYMVCDIKCHQCKKVIGWEYLSADDDTQQFKVGKFILEANGIIYVQ</sequence>
<dbReference type="OrthoDB" id="6407410at2759"/>
<dbReference type="PROSITE" id="PS51792">
    <property type="entry name" value="YIPPEE"/>
    <property type="match status" value="1"/>
</dbReference>
<dbReference type="Gene3D" id="2.170.150.30">
    <property type="entry name" value="RIG-I-like receptor, C-terminal regulatory domain"/>
    <property type="match status" value="1"/>
</dbReference>
<dbReference type="FunCoup" id="C4R4A9">
    <property type="interactions" value="389"/>
</dbReference>
<dbReference type="AlphaFoldDB" id="C4R4A9"/>
<evidence type="ECO:0000313" key="7">
    <source>
        <dbReference type="Proteomes" id="UP000000314"/>
    </source>
</evidence>
<evidence type="ECO:0000259" key="5">
    <source>
        <dbReference type="PROSITE" id="PS51792"/>
    </source>
</evidence>
<dbReference type="eggNOG" id="KOG3399">
    <property type="taxonomic scope" value="Eukaryota"/>
</dbReference>
<dbReference type="STRING" id="644223.C4R4A9"/>
<dbReference type="OMA" id="HLAFKGH"/>
<feature type="domain" description="Yippee" evidence="5">
    <location>
        <begin position="21"/>
        <end position="118"/>
    </location>
</feature>
<dbReference type="InterPro" id="IPR039058">
    <property type="entry name" value="Yippee_fam"/>
</dbReference>